<dbReference type="PANTHER" id="PTHR47756:SF2">
    <property type="entry name" value="BLL6612 PROTEIN"/>
    <property type="match status" value="1"/>
</dbReference>
<name>A0ABW3MN62_9PSEU</name>
<dbReference type="PANTHER" id="PTHR47756">
    <property type="entry name" value="BLL6612 PROTEIN-RELATED"/>
    <property type="match status" value="1"/>
</dbReference>
<protein>
    <submittedName>
        <fullName evidence="2">Histidine kinase</fullName>
    </submittedName>
</protein>
<comment type="caution">
    <text evidence="2">The sequence shown here is derived from an EMBL/GenBank/DDBJ whole genome shotgun (WGS) entry which is preliminary data.</text>
</comment>
<keyword evidence="3" id="KW-1185">Reference proteome</keyword>
<reference evidence="3" key="1">
    <citation type="journal article" date="2019" name="Int. J. Syst. Evol. Microbiol.">
        <title>The Global Catalogue of Microorganisms (GCM) 10K type strain sequencing project: providing services to taxonomists for standard genome sequencing and annotation.</title>
        <authorList>
            <consortium name="The Broad Institute Genomics Platform"/>
            <consortium name="The Broad Institute Genome Sequencing Center for Infectious Disease"/>
            <person name="Wu L."/>
            <person name="Ma J."/>
        </authorList>
    </citation>
    <scope>NUCLEOTIDE SEQUENCE [LARGE SCALE GENOMIC DNA]</scope>
    <source>
        <strain evidence="3">JCM 31486</strain>
    </source>
</reference>
<keyword evidence="2" id="KW-0808">Transferase</keyword>
<organism evidence="2 3">
    <name type="scientific">Kibdelosporangium lantanae</name>
    <dbReference type="NCBI Taxonomy" id="1497396"/>
    <lineage>
        <taxon>Bacteria</taxon>
        <taxon>Bacillati</taxon>
        <taxon>Actinomycetota</taxon>
        <taxon>Actinomycetes</taxon>
        <taxon>Pseudonocardiales</taxon>
        <taxon>Pseudonocardiaceae</taxon>
        <taxon>Kibdelosporangium</taxon>
    </lineage>
</organism>
<evidence type="ECO:0000313" key="3">
    <source>
        <dbReference type="Proteomes" id="UP001597045"/>
    </source>
</evidence>
<dbReference type="GO" id="GO:0016301">
    <property type="term" value="F:kinase activity"/>
    <property type="evidence" value="ECO:0007669"/>
    <property type="project" value="UniProtKB-KW"/>
</dbReference>
<dbReference type="Pfam" id="PF07730">
    <property type="entry name" value="HisKA_3"/>
    <property type="match status" value="1"/>
</dbReference>
<dbReference type="Proteomes" id="UP001597045">
    <property type="component" value="Unassembled WGS sequence"/>
</dbReference>
<dbReference type="InterPro" id="IPR011712">
    <property type="entry name" value="Sig_transdc_His_kin_sub3_dim/P"/>
</dbReference>
<feature type="domain" description="Signal transduction histidine kinase subgroup 3 dimerisation and phosphoacceptor" evidence="1">
    <location>
        <begin position="7"/>
        <end position="40"/>
    </location>
</feature>
<gene>
    <name evidence="2" type="ORF">ACFQ1S_43665</name>
</gene>
<dbReference type="Gene3D" id="1.20.5.1930">
    <property type="match status" value="1"/>
</dbReference>
<sequence length="151" mass="16427">DCDGLVARIAREIHDVLAHSLGALGIQLQAAIAAIHDEAPCAEDTDWPQILELYRLLQATAPNPMITLNQAIATAMVHGPQAGLAQLAKLDEDPRIANHHRLASVRAHLHERAGNIAAAREHYTQAAQHTTSIPEQRYLADRIAHLSDQPT</sequence>
<proteinExistence type="predicted"/>
<accession>A0ABW3MN62</accession>
<evidence type="ECO:0000313" key="2">
    <source>
        <dbReference type="EMBL" id="MFD1051981.1"/>
    </source>
</evidence>
<dbReference type="EMBL" id="JBHTIS010004035">
    <property type="protein sequence ID" value="MFD1051981.1"/>
    <property type="molecule type" value="Genomic_DNA"/>
</dbReference>
<feature type="non-terminal residue" evidence="2">
    <location>
        <position position="1"/>
    </location>
</feature>
<evidence type="ECO:0000259" key="1">
    <source>
        <dbReference type="Pfam" id="PF07730"/>
    </source>
</evidence>
<keyword evidence="2" id="KW-0418">Kinase</keyword>